<name>A0A0H2REQ4_9AGAM</name>
<keyword evidence="2" id="KW-1185">Reference proteome</keyword>
<dbReference type="AlphaFoldDB" id="A0A0H2REQ4"/>
<dbReference type="EMBL" id="KQ086030">
    <property type="protein sequence ID" value="KLO10309.1"/>
    <property type="molecule type" value="Genomic_DNA"/>
</dbReference>
<evidence type="ECO:0000313" key="2">
    <source>
        <dbReference type="Proteomes" id="UP000053477"/>
    </source>
</evidence>
<gene>
    <name evidence="1" type="ORF">SCHPADRAFT_907005</name>
</gene>
<protein>
    <submittedName>
        <fullName evidence="1">Uncharacterized protein</fullName>
    </submittedName>
</protein>
<dbReference type="Proteomes" id="UP000053477">
    <property type="component" value="Unassembled WGS sequence"/>
</dbReference>
<sequence length="136" mass="14670">MFSPRDTQSPRAHSNVEVIGLFRALTVSSIDTDATADDLPGAGRTVGRLVGSLGSKLENFMSKRAERAGLGPKAVTDEICRLAGHRHIYLDRGATYPFPSLQAASSVNRRQKACINWFASYLDMQGHTSSVSSSSL</sequence>
<evidence type="ECO:0000313" key="1">
    <source>
        <dbReference type="EMBL" id="KLO10309.1"/>
    </source>
</evidence>
<proteinExistence type="predicted"/>
<accession>A0A0H2REQ4</accession>
<dbReference type="OrthoDB" id="3066495at2759"/>
<reference evidence="1 2" key="1">
    <citation type="submission" date="2015-04" db="EMBL/GenBank/DDBJ databases">
        <title>Complete genome sequence of Schizopora paradoxa KUC8140, a cosmopolitan wood degrader in East Asia.</title>
        <authorList>
            <consortium name="DOE Joint Genome Institute"/>
            <person name="Min B."/>
            <person name="Park H."/>
            <person name="Jang Y."/>
            <person name="Kim J.-J."/>
            <person name="Kim K.H."/>
            <person name="Pangilinan J."/>
            <person name="Lipzen A."/>
            <person name="Riley R."/>
            <person name="Grigoriev I.V."/>
            <person name="Spatafora J.W."/>
            <person name="Choi I.-G."/>
        </authorList>
    </citation>
    <scope>NUCLEOTIDE SEQUENCE [LARGE SCALE GENOMIC DNA]</scope>
    <source>
        <strain evidence="1 2">KUC8140</strain>
    </source>
</reference>
<dbReference type="InParanoid" id="A0A0H2REQ4"/>
<organism evidence="1 2">
    <name type="scientific">Schizopora paradoxa</name>
    <dbReference type="NCBI Taxonomy" id="27342"/>
    <lineage>
        <taxon>Eukaryota</taxon>
        <taxon>Fungi</taxon>
        <taxon>Dikarya</taxon>
        <taxon>Basidiomycota</taxon>
        <taxon>Agaricomycotina</taxon>
        <taxon>Agaricomycetes</taxon>
        <taxon>Hymenochaetales</taxon>
        <taxon>Schizoporaceae</taxon>
        <taxon>Schizopora</taxon>
    </lineage>
</organism>